<comment type="caution">
    <text evidence="2">The sequence shown here is derived from an EMBL/GenBank/DDBJ whole genome shotgun (WGS) entry which is preliminary data.</text>
</comment>
<keyword evidence="3" id="KW-1185">Reference proteome</keyword>
<feature type="region of interest" description="Disordered" evidence="1">
    <location>
        <begin position="442"/>
        <end position="495"/>
    </location>
</feature>
<feature type="compositionally biased region" description="Polar residues" evidence="1">
    <location>
        <begin position="445"/>
        <end position="460"/>
    </location>
</feature>
<gene>
    <name evidence="2" type="ORF">V5O48_012309</name>
</gene>
<organism evidence="2 3">
    <name type="scientific">Marasmius crinis-equi</name>
    <dbReference type="NCBI Taxonomy" id="585013"/>
    <lineage>
        <taxon>Eukaryota</taxon>
        <taxon>Fungi</taxon>
        <taxon>Dikarya</taxon>
        <taxon>Basidiomycota</taxon>
        <taxon>Agaricomycotina</taxon>
        <taxon>Agaricomycetes</taxon>
        <taxon>Agaricomycetidae</taxon>
        <taxon>Agaricales</taxon>
        <taxon>Marasmiineae</taxon>
        <taxon>Marasmiaceae</taxon>
        <taxon>Marasmius</taxon>
    </lineage>
</organism>
<evidence type="ECO:0000313" key="2">
    <source>
        <dbReference type="EMBL" id="KAL0569654.1"/>
    </source>
</evidence>
<sequence>MANPSYFANSHSFIINGSNFATVQGNQIVNYSNCEPERRTALATYDQFRKVIQGDINRIKDIGVYKYPRRWDDGDRGWWEEGKLRVDRTICAAQVFGGEGRVFTVITYTGPEAQQALERDFRINAGPFQVFGVNTDVPTVLFYDERQPLANFLDGLGYWGKRYLESLRMQFHCSYNEIWMDPKNGELCRGPAGPDCWIGGPDLEELVLEALPSSADLLQDGNCLRFLASRKPKDVDRWVVGAVGAIAGSLQPNMVRVPQLTIDGVFTLKEGGGLDLRISWEEERKVWMSQALSVFHTRGISLDDNPSQYVLMIPDLRSFGGLSTSETTRQRRREKTIYLFFRPLSPSTPMKDCKTSSLHYWSFDPTGQHPLPPKICEELGLPVELSLECQVPWQLRWNNEHYKRMHQYQLARGFDPKTTEFARHLGYPIYQVQIDSDRFEDVDVTTPSPTHTPPAVSSSAPGDCSLDCSQSITQSSPLQHAVSTPHDDQLPYSDASATAPAAPFYSNSSSTGPTYSNDYTSWNVNLPSFGLPDSRFLPLPPISLLGLPPAYPLPSVTLPNSSKELQKRNTTGTSLLKRKNRDTSDLDALRVRVSTKRARLLKTRQSNALSHVWPAEEAECGASLERLERGGARCVPGKQSYGSGEGMVRLLECTSESEGENRRLGEENEELRKMLGISGLNASGLDSPVNCTS</sequence>
<proteinExistence type="predicted"/>
<protein>
    <submittedName>
        <fullName evidence="2">Uncharacterized protein</fullName>
    </submittedName>
</protein>
<dbReference type="Proteomes" id="UP001465976">
    <property type="component" value="Unassembled WGS sequence"/>
</dbReference>
<evidence type="ECO:0000256" key="1">
    <source>
        <dbReference type="SAM" id="MobiDB-lite"/>
    </source>
</evidence>
<evidence type="ECO:0000313" key="3">
    <source>
        <dbReference type="Proteomes" id="UP001465976"/>
    </source>
</evidence>
<reference evidence="2 3" key="1">
    <citation type="submission" date="2024-02" db="EMBL/GenBank/DDBJ databases">
        <title>A draft genome for the cacao thread blight pathogen Marasmius crinis-equi.</title>
        <authorList>
            <person name="Cohen S.P."/>
            <person name="Baruah I.K."/>
            <person name="Amoako-Attah I."/>
            <person name="Bukari Y."/>
            <person name="Meinhardt L.W."/>
            <person name="Bailey B.A."/>
        </authorList>
    </citation>
    <scope>NUCLEOTIDE SEQUENCE [LARGE SCALE GENOMIC DNA]</scope>
    <source>
        <strain evidence="2 3">GH-76</strain>
    </source>
</reference>
<accession>A0ABR3F379</accession>
<dbReference type="EMBL" id="JBAHYK010001074">
    <property type="protein sequence ID" value="KAL0569654.1"/>
    <property type="molecule type" value="Genomic_DNA"/>
</dbReference>
<name>A0ABR3F379_9AGAR</name>
<feature type="compositionally biased region" description="Polar residues" evidence="1">
    <location>
        <begin position="467"/>
        <end position="482"/>
    </location>
</feature>